<dbReference type="OrthoDB" id="7391077at2"/>
<reference evidence="2 3" key="1">
    <citation type="submission" date="2019-03" db="EMBL/GenBank/DDBJ databases">
        <title>Genome sequence of Sphingomonas sp. 17J27-24.</title>
        <authorList>
            <person name="Kim M."/>
            <person name="Maeng S."/>
            <person name="Sathiyaraj S."/>
        </authorList>
    </citation>
    <scope>NUCLEOTIDE SEQUENCE [LARGE SCALE GENOMIC DNA]</scope>
    <source>
        <strain evidence="2 3">17J27-24</strain>
    </source>
</reference>
<protein>
    <submittedName>
        <fullName evidence="2">ABC transporter</fullName>
    </submittedName>
</protein>
<organism evidence="2 3">
    <name type="scientific">Sphingomonas parva</name>
    <dbReference type="NCBI Taxonomy" id="2555898"/>
    <lineage>
        <taxon>Bacteria</taxon>
        <taxon>Pseudomonadati</taxon>
        <taxon>Pseudomonadota</taxon>
        <taxon>Alphaproteobacteria</taxon>
        <taxon>Sphingomonadales</taxon>
        <taxon>Sphingomonadaceae</taxon>
        <taxon>Sphingomonas</taxon>
    </lineage>
</organism>
<name>A0A4Y8ZXA5_9SPHN</name>
<dbReference type="AlphaFoldDB" id="A0A4Y8ZXA5"/>
<proteinExistence type="predicted"/>
<keyword evidence="3" id="KW-1185">Reference proteome</keyword>
<sequence>MTTRPILVLAAALALSGCLSFGSKPPPVLMRLTASEPRPAGASRTAGAGDAITVVVPTVPQELRTARVPVRTGGTGVAYLKDAQWVGNPDALFARLLSETIAARTGRVVLDPLQTTFDPGTRLSGTLATFGLDADTSEAVVVYDAVLARGPNAVESRRFEARAPVAAVDAASAPDALNQAANQIASEVAAWVG</sequence>
<evidence type="ECO:0000259" key="1">
    <source>
        <dbReference type="Pfam" id="PF03886"/>
    </source>
</evidence>
<gene>
    <name evidence="2" type="ORF">E2493_03175</name>
</gene>
<dbReference type="Proteomes" id="UP000298213">
    <property type="component" value="Unassembled WGS sequence"/>
</dbReference>
<evidence type="ECO:0000313" key="3">
    <source>
        <dbReference type="Proteomes" id="UP000298213"/>
    </source>
</evidence>
<comment type="caution">
    <text evidence="2">The sequence shown here is derived from an EMBL/GenBank/DDBJ whole genome shotgun (WGS) entry which is preliminary data.</text>
</comment>
<dbReference type="Pfam" id="PF03886">
    <property type="entry name" value="ABC_trans_aux"/>
    <property type="match status" value="1"/>
</dbReference>
<dbReference type="EMBL" id="SPDV01000003">
    <property type="protein sequence ID" value="TFI59845.1"/>
    <property type="molecule type" value="Genomic_DNA"/>
</dbReference>
<dbReference type="RefSeq" id="WP_135083621.1">
    <property type="nucleotide sequence ID" value="NZ_SPDV01000003.1"/>
</dbReference>
<accession>A0A4Y8ZXA5</accession>
<dbReference type="Gene3D" id="3.40.50.10610">
    <property type="entry name" value="ABC-type transport auxiliary lipoprotein component"/>
    <property type="match status" value="1"/>
</dbReference>
<dbReference type="SUPFAM" id="SSF159594">
    <property type="entry name" value="XCC0632-like"/>
    <property type="match status" value="1"/>
</dbReference>
<evidence type="ECO:0000313" key="2">
    <source>
        <dbReference type="EMBL" id="TFI59845.1"/>
    </source>
</evidence>
<dbReference type="PROSITE" id="PS51257">
    <property type="entry name" value="PROKAR_LIPOPROTEIN"/>
    <property type="match status" value="1"/>
</dbReference>
<dbReference type="InterPro" id="IPR005586">
    <property type="entry name" value="ABC_trans_aux"/>
</dbReference>
<feature type="domain" description="ABC-type transport auxiliary lipoprotein component" evidence="1">
    <location>
        <begin position="36"/>
        <end position="189"/>
    </location>
</feature>